<evidence type="ECO:0000256" key="1">
    <source>
        <dbReference type="SAM" id="Coils"/>
    </source>
</evidence>
<dbReference type="EMBL" id="BK015542">
    <property type="protein sequence ID" value="DAE12053.1"/>
    <property type="molecule type" value="Genomic_DNA"/>
</dbReference>
<proteinExistence type="predicted"/>
<protein>
    <submittedName>
        <fullName evidence="2">Uncharacterized protein</fullName>
    </submittedName>
</protein>
<accession>A0A8S5Q068</accession>
<sequence length="91" mass="10747">MEFKTIEEAQDYIKKIEDEKKNLNDLLENQKVAMSEKEKNITSLNDEINRLKIKNYELFEQIPVTGQTKSDSSSKKDETEIDINYILKNFD</sequence>
<organism evidence="2">
    <name type="scientific">Podoviridae sp. ctack17</name>
    <dbReference type="NCBI Taxonomy" id="2825260"/>
    <lineage>
        <taxon>Viruses</taxon>
        <taxon>Duplodnaviria</taxon>
        <taxon>Heunggongvirae</taxon>
        <taxon>Uroviricota</taxon>
        <taxon>Caudoviricetes</taxon>
    </lineage>
</organism>
<evidence type="ECO:0000313" key="2">
    <source>
        <dbReference type="EMBL" id="DAE12053.1"/>
    </source>
</evidence>
<name>A0A8S5Q068_9CAUD</name>
<reference evidence="2" key="1">
    <citation type="journal article" date="2021" name="Proc. Natl. Acad. Sci. U.S.A.">
        <title>A Catalog of Tens of Thousands of Viruses from Human Metagenomes Reveals Hidden Associations with Chronic Diseases.</title>
        <authorList>
            <person name="Tisza M.J."/>
            <person name="Buck C.B."/>
        </authorList>
    </citation>
    <scope>NUCLEOTIDE SEQUENCE</scope>
    <source>
        <strain evidence="2">Ctack17</strain>
    </source>
</reference>
<keyword evidence="1" id="KW-0175">Coiled coil</keyword>
<feature type="coiled-coil region" evidence="1">
    <location>
        <begin position="6"/>
        <end position="54"/>
    </location>
</feature>